<evidence type="ECO:0000313" key="3">
    <source>
        <dbReference type="EMBL" id="MFB9904145.1"/>
    </source>
</evidence>
<name>A0ABV5ZTC6_9PSEU</name>
<feature type="chain" id="PRO_5046122931" description="Secreted protein" evidence="2">
    <location>
        <begin position="27"/>
        <end position="123"/>
    </location>
</feature>
<dbReference type="RefSeq" id="WP_377851307.1">
    <property type="nucleotide sequence ID" value="NZ_JBHLZU010000007.1"/>
</dbReference>
<evidence type="ECO:0008006" key="5">
    <source>
        <dbReference type="Google" id="ProtNLM"/>
    </source>
</evidence>
<keyword evidence="2" id="KW-0732">Signal</keyword>
<evidence type="ECO:0000313" key="4">
    <source>
        <dbReference type="Proteomes" id="UP001589693"/>
    </source>
</evidence>
<protein>
    <recommendedName>
        <fullName evidence="5">Secreted protein</fullName>
    </recommendedName>
</protein>
<evidence type="ECO:0000256" key="1">
    <source>
        <dbReference type="SAM" id="MobiDB-lite"/>
    </source>
</evidence>
<comment type="caution">
    <text evidence="3">The sequence shown here is derived from an EMBL/GenBank/DDBJ whole genome shotgun (WGS) entry which is preliminary data.</text>
</comment>
<dbReference type="EMBL" id="JBHLZU010000007">
    <property type="protein sequence ID" value="MFB9904145.1"/>
    <property type="molecule type" value="Genomic_DNA"/>
</dbReference>
<gene>
    <name evidence="3" type="ORF">ACFFQA_09345</name>
</gene>
<dbReference type="Proteomes" id="UP001589693">
    <property type="component" value="Unassembled WGS sequence"/>
</dbReference>
<reference evidence="3 4" key="1">
    <citation type="submission" date="2024-09" db="EMBL/GenBank/DDBJ databases">
        <authorList>
            <person name="Sun Q."/>
            <person name="Mori K."/>
        </authorList>
    </citation>
    <scope>NUCLEOTIDE SEQUENCE [LARGE SCALE GENOMIC DNA]</scope>
    <source>
        <strain evidence="3 4">TBRC 7907</strain>
    </source>
</reference>
<feature type="signal peptide" evidence="2">
    <location>
        <begin position="1"/>
        <end position="26"/>
    </location>
</feature>
<sequence>MNEKVGIVIATVALAFVATSTVPVVAGDMSAAPESSAPTTDASGVHLVRKHFDNVPRLQEVSLPCPAGEKALGGGARLAGHDRSSLHRSAPADGGGGWVASHTSPEAGSSATIIVDVICAKVT</sequence>
<evidence type="ECO:0000256" key="2">
    <source>
        <dbReference type="SAM" id="SignalP"/>
    </source>
</evidence>
<keyword evidence="4" id="KW-1185">Reference proteome</keyword>
<feature type="region of interest" description="Disordered" evidence="1">
    <location>
        <begin position="74"/>
        <end position="105"/>
    </location>
</feature>
<accession>A0ABV5ZTC6</accession>
<proteinExistence type="predicted"/>
<organism evidence="3 4">
    <name type="scientific">Allokutzneria oryzae</name>
    <dbReference type="NCBI Taxonomy" id="1378989"/>
    <lineage>
        <taxon>Bacteria</taxon>
        <taxon>Bacillati</taxon>
        <taxon>Actinomycetota</taxon>
        <taxon>Actinomycetes</taxon>
        <taxon>Pseudonocardiales</taxon>
        <taxon>Pseudonocardiaceae</taxon>
        <taxon>Allokutzneria</taxon>
    </lineage>
</organism>